<dbReference type="VEuPathDB" id="TriTrypDB:TM35_000042700"/>
<accession>A0A1X0P535</accession>
<keyword evidence="2" id="KW-1185">Reference proteome</keyword>
<dbReference type="OrthoDB" id="271738at2759"/>
<dbReference type="Proteomes" id="UP000192257">
    <property type="component" value="Unassembled WGS sequence"/>
</dbReference>
<sequence length="122" mass="13642">MDSAEAVGSSSSTSRTSELDSELHLLNKCLSNALAVHLFVSRSLIVCGDGNGKVEQTLQSTLLDDNVQLYLKQLLHKYMSSTVMRRKLKSVKSLYFLQCLTDEKTRDEFVQVAAHPSFPENF</sequence>
<dbReference type="GeneID" id="39982244"/>
<dbReference type="RefSeq" id="XP_028886122.1">
    <property type="nucleotide sequence ID" value="XM_029022464.1"/>
</dbReference>
<reference evidence="1 2" key="1">
    <citation type="submission" date="2017-03" db="EMBL/GenBank/DDBJ databases">
        <title>An alternative strategy for trypanosome survival in the mammalian bloodstream revealed through genome and transcriptome analysis of the ubiquitous bovine parasite Trypanosoma (Megatrypanum) theileri.</title>
        <authorList>
            <person name="Kelly S."/>
            <person name="Ivens A."/>
            <person name="Mott A."/>
            <person name="O'Neill E."/>
            <person name="Emms D."/>
            <person name="Macleod O."/>
            <person name="Voorheis P."/>
            <person name="Matthews J."/>
            <person name="Matthews K."/>
            <person name="Carrington M."/>
        </authorList>
    </citation>
    <scope>NUCLEOTIDE SEQUENCE [LARGE SCALE GENOMIC DNA]</scope>
    <source>
        <strain evidence="1">Edinburgh</strain>
    </source>
</reference>
<evidence type="ECO:0000313" key="2">
    <source>
        <dbReference type="Proteomes" id="UP000192257"/>
    </source>
</evidence>
<name>A0A1X0P535_9TRYP</name>
<organism evidence="1 2">
    <name type="scientific">Trypanosoma theileri</name>
    <dbReference type="NCBI Taxonomy" id="67003"/>
    <lineage>
        <taxon>Eukaryota</taxon>
        <taxon>Discoba</taxon>
        <taxon>Euglenozoa</taxon>
        <taxon>Kinetoplastea</taxon>
        <taxon>Metakinetoplastina</taxon>
        <taxon>Trypanosomatida</taxon>
        <taxon>Trypanosomatidae</taxon>
        <taxon>Trypanosoma</taxon>
    </lineage>
</organism>
<protein>
    <submittedName>
        <fullName evidence="1">Uncharacterized protein</fullName>
    </submittedName>
</protein>
<dbReference type="AlphaFoldDB" id="A0A1X0P535"/>
<gene>
    <name evidence="1" type="ORF">TM35_000042700</name>
</gene>
<proteinExistence type="predicted"/>
<comment type="caution">
    <text evidence="1">The sequence shown here is derived from an EMBL/GenBank/DDBJ whole genome shotgun (WGS) entry which is preliminary data.</text>
</comment>
<dbReference type="EMBL" id="NBCO01000004">
    <property type="protein sequence ID" value="ORC92056.1"/>
    <property type="molecule type" value="Genomic_DNA"/>
</dbReference>
<evidence type="ECO:0000313" key="1">
    <source>
        <dbReference type="EMBL" id="ORC92056.1"/>
    </source>
</evidence>